<keyword evidence="1" id="KW-0812">Transmembrane</keyword>
<keyword evidence="1" id="KW-0472">Membrane</keyword>
<dbReference type="EMBL" id="LAZR01001288">
    <property type="protein sequence ID" value="KKN47242.1"/>
    <property type="molecule type" value="Genomic_DNA"/>
</dbReference>
<dbReference type="SUPFAM" id="SSF103473">
    <property type="entry name" value="MFS general substrate transporter"/>
    <property type="match status" value="1"/>
</dbReference>
<dbReference type="InterPro" id="IPR011701">
    <property type="entry name" value="MFS"/>
</dbReference>
<dbReference type="AlphaFoldDB" id="A0A0F9RCM6"/>
<organism evidence="3">
    <name type="scientific">marine sediment metagenome</name>
    <dbReference type="NCBI Taxonomy" id="412755"/>
    <lineage>
        <taxon>unclassified sequences</taxon>
        <taxon>metagenomes</taxon>
        <taxon>ecological metagenomes</taxon>
    </lineage>
</organism>
<dbReference type="GO" id="GO:0022857">
    <property type="term" value="F:transmembrane transporter activity"/>
    <property type="evidence" value="ECO:0007669"/>
    <property type="project" value="InterPro"/>
</dbReference>
<feature type="transmembrane region" description="Helical" evidence="1">
    <location>
        <begin position="242"/>
        <end position="260"/>
    </location>
</feature>
<comment type="caution">
    <text evidence="3">The sequence shown here is derived from an EMBL/GenBank/DDBJ whole genome shotgun (WGS) entry which is preliminary data.</text>
</comment>
<feature type="transmembrane region" description="Helical" evidence="1">
    <location>
        <begin position="296"/>
        <end position="318"/>
    </location>
</feature>
<feature type="transmembrane region" description="Helical" evidence="1">
    <location>
        <begin position="46"/>
        <end position="67"/>
    </location>
</feature>
<reference evidence="3" key="1">
    <citation type="journal article" date="2015" name="Nature">
        <title>Complex archaea that bridge the gap between prokaryotes and eukaryotes.</title>
        <authorList>
            <person name="Spang A."/>
            <person name="Saw J.H."/>
            <person name="Jorgensen S.L."/>
            <person name="Zaremba-Niedzwiedzka K."/>
            <person name="Martijn J."/>
            <person name="Lind A.E."/>
            <person name="van Eijk R."/>
            <person name="Schleper C."/>
            <person name="Guy L."/>
            <person name="Ettema T.J."/>
        </authorList>
    </citation>
    <scope>NUCLEOTIDE SEQUENCE</scope>
</reference>
<feature type="transmembrane region" description="Helical" evidence="1">
    <location>
        <begin position="361"/>
        <end position="379"/>
    </location>
</feature>
<proteinExistence type="predicted"/>
<dbReference type="Pfam" id="PF07690">
    <property type="entry name" value="MFS_1"/>
    <property type="match status" value="1"/>
</dbReference>
<protein>
    <recommendedName>
        <fullName evidence="2">Major facilitator superfamily (MFS) profile domain-containing protein</fullName>
    </recommendedName>
</protein>
<dbReference type="Gene3D" id="1.20.1250.20">
    <property type="entry name" value="MFS general substrate transporter like domains"/>
    <property type="match status" value="1"/>
</dbReference>
<feature type="transmembrane region" description="Helical" evidence="1">
    <location>
        <begin position="74"/>
        <end position="92"/>
    </location>
</feature>
<evidence type="ECO:0000259" key="2">
    <source>
        <dbReference type="PROSITE" id="PS50850"/>
    </source>
</evidence>
<keyword evidence="1" id="KW-1133">Transmembrane helix</keyword>
<evidence type="ECO:0000313" key="3">
    <source>
        <dbReference type="EMBL" id="KKN47242.1"/>
    </source>
</evidence>
<accession>A0A0F9RCM6</accession>
<dbReference type="PROSITE" id="PS50850">
    <property type="entry name" value="MFS"/>
    <property type="match status" value="1"/>
</dbReference>
<gene>
    <name evidence="3" type="ORF">LCGC14_0664990</name>
</gene>
<sequence>MRNKKIAPGILSIQLMVLMSYSSLAMLILLSLYFKNLGGSPQQIGFLVGVFSLAAFVSRPFVGWLLSRYNPRKVVVAGLILNLIMTTMYLFIQELNWFVVFIRIFHGIGLSVFILAALLIAVMITREDERAYAIGVVSTGFMLPFLFVPLLGEGIIERFGFFFFFLCAIFLAAIPLLYGFFWKVKLPRFPEDSGVKSVSFLRLLKQRKICLIFFLTVVFEIGVSSSLSFVPLLAHEESPMRAGYYYTFLSLTVVFMRLYGGKRFIFWGSPKLLLPSFYFISAGGILIYFASNNFLLGLSGVIGGIGVGILYPHLTALAVEGVALREQGKVLSLFSSSVDLGFAFGPLSFGWVSQYFGLKEAFIIFAFFIFLSSSILILWGKSSLYKKS</sequence>
<feature type="domain" description="Major facilitator superfamily (MFS) profile" evidence="2">
    <location>
        <begin position="8"/>
        <end position="384"/>
    </location>
</feature>
<feature type="transmembrane region" description="Helical" evidence="1">
    <location>
        <begin position="158"/>
        <end position="181"/>
    </location>
</feature>
<feature type="transmembrane region" description="Helical" evidence="1">
    <location>
        <begin position="330"/>
        <end position="349"/>
    </location>
</feature>
<name>A0A0F9RCM6_9ZZZZ</name>
<dbReference type="InterPro" id="IPR036259">
    <property type="entry name" value="MFS_trans_sf"/>
</dbReference>
<dbReference type="PANTHER" id="PTHR23531">
    <property type="entry name" value="QUINOLENE RESISTANCE PROTEIN NORA"/>
    <property type="match status" value="1"/>
</dbReference>
<dbReference type="InterPro" id="IPR020846">
    <property type="entry name" value="MFS_dom"/>
</dbReference>
<evidence type="ECO:0000256" key="1">
    <source>
        <dbReference type="SAM" id="Phobius"/>
    </source>
</evidence>
<feature type="transmembrane region" description="Helical" evidence="1">
    <location>
        <begin position="272"/>
        <end position="290"/>
    </location>
</feature>
<feature type="transmembrane region" description="Helical" evidence="1">
    <location>
        <begin position="98"/>
        <end position="124"/>
    </location>
</feature>
<feature type="transmembrane region" description="Helical" evidence="1">
    <location>
        <begin position="12"/>
        <end position="34"/>
    </location>
</feature>
<feature type="transmembrane region" description="Helical" evidence="1">
    <location>
        <begin position="131"/>
        <end position="152"/>
    </location>
</feature>
<dbReference type="InterPro" id="IPR052714">
    <property type="entry name" value="MFS_Exporter"/>
</dbReference>
<dbReference type="PANTHER" id="PTHR23531:SF1">
    <property type="entry name" value="QUINOLENE RESISTANCE PROTEIN NORA"/>
    <property type="match status" value="1"/>
</dbReference>
<feature type="transmembrane region" description="Helical" evidence="1">
    <location>
        <begin position="209"/>
        <end position="230"/>
    </location>
</feature>